<evidence type="ECO:0000256" key="1">
    <source>
        <dbReference type="SAM" id="MobiDB-lite"/>
    </source>
</evidence>
<evidence type="ECO:0008006" key="4">
    <source>
        <dbReference type="Google" id="ProtNLM"/>
    </source>
</evidence>
<dbReference type="RefSeq" id="WP_213494976.1">
    <property type="nucleotide sequence ID" value="NZ_CP074694.1"/>
</dbReference>
<proteinExistence type="predicted"/>
<organism evidence="2 3">
    <name type="scientific">Telmatocola sphagniphila</name>
    <dbReference type="NCBI Taxonomy" id="1123043"/>
    <lineage>
        <taxon>Bacteria</taxon>
        <taxon>Pseudomonadati</taxon>
        <taxon>Planctomycetota</taxon>
        <taxon>Planctomycetia</taxon>
        <taxon>Gemmatales</taxon>
        <taxon>Gemmataceae</taxon>
    </lineage>
</organism>
<dbReference type="InterPro" id="IPR011989">
    <property type="entry name" value="ARM-like"/>
</dbReference>
<dbReference type="Pfam" id="PF13646">
    <property type="entry name" value="HEAT_2"/>
    <property type="match status" value="1"/>
</dbReference>
<feature type="region of interest" description="Disordered" evidence="1">
    <location>
        <begin position="108"/>
        <end position="127"/>
    </location>
</feature>
<protein>
    <recommendedName>
        <fullName evidence="4">HEAT repeat domain-containing protein</fullName>
    </recommendedName>
</protein>
<reference evidence="2" key="1">
    <citation type="submission" date="2021-05" db="EMBL/GenBank/DDBJ databases">
        <title>Complete genome sequence of the cellulolytic planctomycete Telmatocola sphagniphila SP2T and characterization of the first cellulase from planctomycetes.</title>
        <authorList>
            <person name="Rakitin A.L."/>
            <person name="Beletsky A.V."/>
            <person name="Naumoff D.G."/>
            <person name="Kulichevskaya I.S."/>
            <person name="Mardanov A.V."/>
            <person name="Ravin N.V."/>
            <person name="Dedysh S.N."/>
        </authorList>
    </citation>
    <scope>NUCLEOTIDE SEQUENCE</scope>
    <source>
        <strain evidence="2">SP2T</strain>
    </source>
</reference>
<dbReference type="KEGG" id="tsph:KIH39_19915"/>
<evidence type="ECO:0000313" key="3">
    <source>
        <dbReference type="Proteomes" id="UP000676194"/>
    </source>
</evidence>
<sequence>MKRQIAIKTLSVSLLVAGLGWNGIASSIRAAEPTYTANQVISLQEPGKPARLCTIVSSSKQSNGKTVYTVKANDSGELLMVKFDANTTNIVTTEPKDPLLSTVNETLKTTNPTQKPSTASSGHETSGLLSRLTFSSSKSTTDTKAPASPTVNSTMTAQPVIIDNAPVETVLRQPLPLDPKMPPAAELIPSHPTSSAATQIVQVPVAPVTPVAPVVMRPIQEPISVKPIIQAPAQLPREVQLQSALRDALQPSERELAAMQLSQSTNYPPAKLALMHAAKEDPAPTVRACCLRCLVKVAPGDNKVVSLLETAKEDSDSHVRNEAADLLNQIKK</sequence>
<name>A0A8E6B2T4_9BACT</name>
<dbReference type="Proteomes" id="UP000676194">
    <property type="component" value="Chromosome"/>
</dbReference>
<dbReference type="SUPFAM" id="SSF48371">
    <property type="entry name" value="ARM repeat"/>
    <property type="match status" value="1"/>
</dbReference>
<gene>
    <name evidence="2" type="ORF">KIH39_19915</name>
</gene>
<keyword evidence="3" id="KW-1185">Reference proteome</keyword>
<dbReference type="InterPro" id="IPR016024">
    <property type="entry name" value="ARM-type_fold"/>
</dbReference>
<dbReference type="EMBL" id="CP074694">
    <property type="protein sequence ID" value="QVL31095.1"/>
    <property type="molecule type" value="Genomic_DNA"/>
</dbReference>
<dbReference type="AlphaFoldDB" id="A0A8E6B2T4"/>
<evidence type="ECO:0000313" key="2">
    <source>
        <dbReference type="EMBL" id="QVL31095.1"/>
    </source>
</evidence>
<dbReference type="Gene3D" id="1.25.10.10">
    <property type="entry name" value="Leucine-rich Repeat Variant"/>
    <property type="match status" value="1"/>
</dbReference>
<accession>A0A8E6B2T4</accession>